<keyword evidence="1" id="KW-1133">Transmembrane helix</keyword>
<keyword evidence="1" id="KW-0812">Transmembrane</keyword>
<dbReference type="OrthoDB" id="637901at2"/>
<gene>
    <name evidence="2" type="ORF">BA195_01105</name>
</gene>
<evidence type="ECO:0000313" key="2">
    <source>
        <dbReference type="EMBL" id="OCK43331.1"/>
    </source>
</evidence>
<evidence type="ECO:0000313" key="3">
    <source>
        <dbReference type="Proteomes" id="UP000093186"/>
    </source>
</evidence>
<accession>A0A1B9Y0U8</accession>
<feature type="transmembrane region" description="Helical" evidence="1">
    <location>
        <begin position="5"/>
        <end position="24"/>
    </location>
</feature>
<keyword evidence="1" id="KW-0472">Membrane</keyword>
<reference evidence="2 3" key="1">
    <citation type="submission" date="2016-06" db="EMBL/GenBank/DDBJ databases">
        <title>Draft Genome Sequence of Tenacibaculum soleae UCD-KL19.</title>
        <authorList>
            <person name="Eisen J.A."/>
            <person name="Coil D.A."/>
            <person name="Lujan K.M."/>
        </authorList>
    </citation>
    <scope>NUCLEOTIDE SEQUENCE [LARGE SCALE GENOMIC DNA]</scope>
    <source>
        <strain evidence="2 3">UCD-KL19</strain>
    </source>
</reference>
<protein>
    <recommendedName>
        <fullName evidence="4">DUF3352 domain-containing protein</fullName>
    </recommendedName>
</protein>
<dbReference type="EMBL" id="MAKX01000001">
    <property type="protein sequence ID" value="OCK43331.1"/>
    <property type="molecule type" value="Genomic_DNA"/>
</dbReference>
<dbReference type="Proteomes" id="UP000093186">
    <property type="component" value="Unassembled WGS sequence"/>
</dbReference>
<sequence length="455" mass="52929">MLKKVVFTVLIIVGVLFTVGYFRYNPTVNIANTIPAYADVVVRVNLRKIEYKILKDVVKHPFLYFSSSKKTIKTNTSKSKTSLLDAVDIPTDIFCYTNHNNLKNSWISSAIKIDDKQKLLAFLEQENFIKKQYSKNVTFFTRNNFSCIVQNNELKLLFDFNNEKDITHILDFILKKNSYLPEKNKVIDYLKKTDNLIVIATKKDGFIELGIAKNKLFFLGNLNNDTDFFLPYKARHNIESLAHISAKINKELLFGFVKNEQKNKVKKLTTLSLDSIKKHWNGEVDAVITSFINQKDTIVTYEYDDDFNKVAKTTIQETIKPDLKVKFGGNNFFNYLYNKQAIKYVANDSLLVVNPLFKTYVKNRPNELVLYSNREKSPNFMSDKQHKFSFSFDAENYLKTSKNTSITFNRYLQSVKKLEAFVTNKNKITISICFKNSPQSYFYQLLKQASTKQKR</sequence>
<proteinExistence type="predicted"/>
<comment type="caution">
    <text evidence="2">The sequence shown here is derived from an EMBL/GenBank/DDBJ whole genome shotgun (WGS) entry which is preliminary data.</text>
</comment>
<dbReference type="STRING" id="447689.BA195_01105"/>
<name>A0A1B9Y0U8_9FLAO</name>
<evidence type="ECO:0008006" key="4">
    <source>
        <dbReference type="Google" id="ProtNLM"/>
    </source>
</evidence>
<dbReference type="RefSeq" id="WP_068701576.1">
    <property type="nucleotide sequence ID" value="NZ_MAKX01000001.1"/>
</dbReference>
<organism evidence="2 3">
    <name type="scientific">Tenacibaculum soleae</name>
    <dbReference type="NCBI Taxonomy" id="447689"/>
    <lineage>
        <taxon>Bacteria</taxon>
        <taxon>Pseudomonadati</taxon>
        <taxon>Bacteroidota</taxon>
        <taxon>Flavobacteriia</taxon>
        <taxon>Flavobacteriales</taxon>
        <taxon>Flavobacteriaceae</taxon>
        <taxon>Tenacibaculum</taxon>
    </lineage>
</organism>
<dbReference type="AlphaFoldDB" id="A0A1B9Y0U8"/>
<evidence type="ECO:0000256" key="1">
    <source>
        <dbReference type="SAM" id="Phobius"/>
    </source>
</evidence>
<keyword evidence="3" id="KW-1185">Reference proteome</keyword>